<dbReference type="RefSeq" id="WP_160552764.1">
    <property type="nucleotide sequence ID" value="NZ_CP047650.1"/>
</dbReference>
<name>A0A857J7H7_9BURK</name>
<organism evidence="1 2">
    <name type="scientific">Xylophilus rhododendri</name>
    <dbReference type="NCBI Taxonomy" id="2697032"/>
    <lineage>
        <taxon>Bacteria</taxon>
        <taxon>Pseudomonadati</taxon>
        <taxon>Pseudomonadota</taxon>
        <taxon>Betaproteobacteria</taxon>
        <taxon>Burkholderiales</taxon>
        <taxon>Xylophilus</taxon>
    </lineage>
</organism>
<accession>A0A857J7H7</accession>
<keyword evidence="2" id="KW-1185">Reference proteome</keyword>
<dbReference type="EMBL" id="CP047650">
    <property type="protein sequence ID" value="QHI99029.1"/>
    <property type="molecule type" value="Genomic_DNA"/>
</dbReference>
<protein>
    <submittedName>
        <fullName evidence="1">Uncharacterized protein</fullName>
    </submittedName>
</protein>
<evidence type="ECO:0000313" key="1">
    <source>
        <dbReference type="EMBL" id="QHI99029.1"/>
    </source>
</evidence>
<dbReference type="KEGG" id="xyk:GT347_14170"/>
<sequence>MNKFDDFLAKLALLTRAQGQVDAVMNVTFDAKAELDAEFGTGNRYSISLTRLMLRLNHSTDRREYVETTFRVTELLSAASDQVNKRRGKPLKYHQADFVDTNFGGSGN</sequence>
<gene>
    <name evidence="1" type="ORF">GT347_14170</name>
</gene>
<reference evidence="1 2" key="1">
    <citation type="submission" date="2020-01" db="EMBL/GenBank/DDBJ databases">
        <title>Genome sequencing of strain KACC 21265.</title>
        <authorList>
            <person name="Heo J."/>
            <person name="Kim S.-J."/>
            <person name="Kim J.-S."/>
            <person name="Hong S.-B."/>
            <person name="Kwon S.-W."/>
        </authorList>
    </citation>
    <scope>NUCLEOTIDE SEQUENCE [LARGE SCALE GENOMIC DNA]</scope>
    <source>
        <strain evidence="1 2">KACC 21265</strain>
    </source>
</reference>
<dbReference type="Proteomes" id="UP000464787">
    <property type="component" value="Chromosome"/>
</dbReference>
<dbReference type="AlphaFoldDB" id="A0A857J7H7"/>
<proteinExistence type="predicted"/>
<evidence type="ECO:0000313" key="2">
    <source>
        <dbReference type="Proteomes" id="UP000464787"/>
    </source>
</evidence>